<evidence type="ECO:0000313" key="3">
    <source>
        <dbReference type="Proteomes" id="UP000032180"/>
    </source>
</evidence>
<accession>A0A0D9WA16</accession>
<name>A0A0D9WA16_9ORYZ</name>
<evidence type="ECO:0000256" key="1">
    <source>
        <dbReference type="SAM" id="MobiDB-lite"/>
    </source>
</evidence>
<dbReference type="Proteomes" id="UP000032180">
    <property type="component" value="Chromosome 4"/>
</dbReference>
<dbReference type="EnsemblPlants" id="LPERR04G22220.1">
    <property type="protein sequence ID" value="LPERR04G22220.1"/>
    <property type="gene ID" value="LPERR04G22220"/>
</dbReference>
<keyword evidence="3" id="KW-1185">Reference proteome</keyword>
<protein>
    <submittedName>
        <fullName evidence="2">Uncharacterized protein</fullName>
    </submittedName>
</protein>
<organism evidence="2 3">
    <name type="scientific">Leersia perrieri</name>
    <dbReference type="NCBI Taxonomy" id="77586"/>
    <lineage>
        <taxon>Eukaryota</taxon>
        <taxon>Viridiplantae</taxon>
        <taxon>Streptophyta</taxon>
        <taxon>Embryophyta</taxon>
        <taxon>Tracheophyta</taxon>
        <taxon>Spermatophyta</taxon>
        <taxon>Magnoliopsida</taxon>
        <taxon>Liliopsida</taxon>
        <taxon>Poales</taxon>
        <taxon>Poaceae</taxon>
        <taxon>BOP clade</taxon>
        <taxon>Oryzoideae</taxon>
        <taxon>Oryzeae</taxon>
        <taxon>Oryzinae</taxon>
        <taxon>Leersia</taxon>
    </lineage>
</organism>
<reference evidence="2 3" key="1">
    <citation type="submission" date="2012-08" db="EMBL/GenBank/DDBJ databases">
        <title>Oryza genome evolution.</title>
        <authorList>
            <person name="Wing R.A."/>
        </authorList>
    </citation>
    <scope>NUCLEOTIDE SEQUENCE</scope>
</reference>
<feature type="region of interest" description="Disordered" evidence="1">
    <location>
        <begin position="79"/>
        <end position="99"/>
    </location>
</feature>
<reference evidence="3" key="2">
    <citation type="submission" date="2013-12" db="EMBL/GenBank/DDBJ databases">
        <authorList>
            <person name="Yu Y."/>
            <person name="Lee S."/>
            <person name="de Baynast K."/>
            <person name="Wissotski M."/>
            <person name="Liu L."/>
            <person name="Talag J."/>
            <person name="Goicoechea J."/>
            <person name="Angelova A."/>
            <person name="Jetty R."/>
            <person name="Kudrna D."/>
            <person name="Golser W."/>
            <person name="Rivera L."/>
            <person name="Zhang J."/>
            <person name="Wing R."/>
        </authorList>
    </citation>
    <scope>NUCLEOTIDE SEQUENCE</scope>
</reference>
<dbReference type="Gramene" id="LPERR04G22220.1">
    <property type="protein sequence ID" value="LPERR04G22220.1"/>
    <property type="gene ID" value="LPERR04G22220"/>
</dbReference>
<dbReference type="AlphaFoldDB" id="A0A0D9WA16"/>
<evidence type="ECO:0000313" key="2">
    <source>
        <dbReference type="EnsemblPlants" id="LPERR04G22220.1"/>
    </source>
</evidence>
<dbReference type="HOGENOM" id="CLU_2323820_0_0_1"/>
<reference evidence="2" key="3">
    <citation type="submission" date="2015-04" db="UniProtKB">
        <authorList>
            <consortium name="EnsemblPlants"/>
        </authorList>
    </citation>
    <scope>IDENTIFICATION</scope>
</reference>
<feature type="region of interest" description="Disordered" evidence="1">
    <location>
        <begin position="1"/>
        <end position="35"/>
    </location>
</feature>
<proteinExistence type="predicted"/>
<sequence length="99" mass="11142">MAKQKFLPIVPPEPRHHPATLSRVPSAPEDMGPHNYVYQLPSLECTNLERKESSSVPTERANERSLNWMTQMTHYSIGGSKVHGKATTKIQEEDDPCSL</sequence>